<dbReference type="EMBL" id="BSDX01000001">
    <property type="protein sequence ID" value="GLI54123.1"/>
    <property type="molecule type" value="Genomic_DNA"/>
</dbReference>
<organism evidence="1 2">
    <name type="scientific">Thermodesulfovibrio yellowstonii</name>
    <dbReference type="NCBI Taxonomy" id="28262"/>
    <lineage>
        <taxon>Bacteria</taxon>
        <taxon>Pseudomonadati</taxon>
        <taxon>Nitrospirota</taxon>
        <taxon>Thermodesulfovibrionia</taxon>
        <taxon>Thermodesulfovibrionales</taxon>
        <taxon>Thermodesulfovibrionaceae</taxon>
        <taxon>Thermodesulfovibrio</taxon>
    </lineage>
</organism>
<sequence>MKDKRPDILEKAPLQYAPENELGVVFLFSHIAKRLRVRVESIRSQFPDCIAYQKTAHGEKRIRIEFGFRSSSFKNHKHPSRYCDWIVCWEHDWPDVPEKIRVIELRKYFGVGFNVWIQPVVGIQQQEWLSKVNKANWGVSKRATKGDLLLMYHAKPAKCIKDIFILNGELRRCKAGWRDGYCYAGLIKRICNLDSPIFLEDLKQHRILKTSSFIRRNMQGNLNATEYWSYLYEIIIQRNPKIKKKLLKYAPERI</sequence>
<dbReference type="AlphaFoldDB" id="A0A9W6LLA4"/>
<accession>A0A9W6LLA4</accession>
<protein>
    <submittedName>
        <fullName evidence="1">Uncharacterized protein</fullName>
    </submittedName>
</protein>
<gene>
    <name evidence="1" type="ORF">TISLANDTSLP1_18160</name>
</gene>
<dbReference type="Proteomes" id="UP001144297">
    <property type="component" value="Unassembled WGS sequence"/>
</dbReference>
<name>A0A9W6LLA4_9BACT</name>
<evidence type="ECO:0000313" key="1">
    <source>
        <dbReference type="EMBL" id="GLI54123.1"/>
    </source>
</evidence>
<keyword evidence="2" id="KW-1185">Reference proteome</keyword>
<comment type="caution">
    <text evidence="1">The sequence shown here is derived from an EMBL/GenBank/DDBJ whole genome shotgun (WGS) entry which is preliminary data.</text>
</comment>
<evidence type="ECO:0000313" key="2">
    <source>
        <dbReference type="Proteomes" id="UP001144297"/>
    </source>
</evidence>
<proteinExistence type="predicted"/>
<reference evidence="1" key="1">
    <citation type="submission" date="2022-12" db="EMBL/GenBank/DDBJ databases">
        <title>Reference genome sequencing for broad-spectrum identification of bacterial and archaeal isolates by mass spectrometry.</title>
        <authorList>
            <person name="Sekiguchi Y."/>
            <person name="Tourlousse D.M."/>
        </authorList>
    </citation>
    <scope>NUCLEOTIDE SEQUENCE</scope>
    <source>
        <strain evidence="1">TSL-P1</strain>
    </source>
</reference>